<proteinExistence type="predicted"/>
<dbReference type="SUPFAM" id="SSF52540">
    <property type="entry name" value="P-loop containing nucleoside triphosphate hydrolases"/>
    <property type="match status" value="1"/>
</dbReference>
<dbReference type="GO" id="GO:0003991">
    <property type="term" value="F:acetylglutamate kinase activity"/>
    <property type="evidence" value="ECO:0007669"/>
    <property type="project" value="TreeGrafter"/>
</dbReference>
<comment type="caution">
    <text evidence="2">The sequence shown here is derived from an EMBL/GenBank/DDBJ whole genome shotgun (WGS) entry which is preliminary data.</text>
</comment>
<protein>
    <submittedName>
        <fullName evidence="2">Chloramphenicol phosphotransferase</fullName>
    </submittedName>
</protein>
<dbReference type="Proteomes" id="UP000567885">
    <property type="component" value="Unassembled WGS sequence"/>
</dbReference>
<dbReference type="SUPFAM" id="SSF53633">
    <property type="entry name" value="Carbamate kinase-like"/>
    <property type="match status" value="1"/>
</dbReference>
<keyword evidence="1 2" id="KW-0808">Transferase</keyword>
<organism evidence="2 3">
    <name type="scientific">Fusarium heterosporum</name>
    <dbReference type="NCBI Taxonomy" id="42747"/>
    <lineage>
        <taxon>Eukaryota</taxon>
        <taxon>Fungi</taxon>
        <taxon>Dikarya</taxon>
        <taxon>Ascomycota</taxon>
        <taxon>Pezizomycotina</taxon>
        <taxon>Sordariomycetes</taxon>
        <taxon>Hypocreomycetidae</taxon>
        <taxon>Hypocreales</taxon>
        <taxon>Nectriaceae</taxon>
        <taxon>Fusarium</taxon>
        <taxon>Fusarium heterosporum species complex</taxon>
    </lineage>
</organism>
<evidence type="ECO:0000256" key="1">
    <source>
        <dbReference type="ARBA" id="ARBA00022679"/>
    </source>
</evidence>
<accession>A0A8H5WHA3</accession>
<sequence>MSRSRQPNLAHETALRNLTDTQQPQGQGPVVEPSRAGGKIVVLNGFPGTGKLTILKHFKKLLPVDTTCLLDNHLLIDPVVAVIPDRSDKHHELRRSVRAPIFTELGNRAKKGHTILMTACLAAGNQRDSDFFYEHLNMAQENHVPIYWLNVQCDSHVLEKRFSTPERQQGSKTKLTDVHILRELLERHELIDPKAICGENSGTCLVFEQLDVSGSLEGTFEEGIQVADAKPLDELDMATRTLQGVFQANYLGKKKWQYILFLTPMAENGESHLLNVDADITTSKLARALELLNIIYVADKDGLFDGEGKKISEINLDQEFARLLEQPWWDTERDQR</sequence>
<dbReference type="InterPro" id="IPR027417">
    <property type="entry name" value="P-loop_NTPase"/>
</dbReference>
<dbReference type="GO" id="GO:0006526">
    <property type="term" value="P:L-arginine biosynthetic process"/>
    <property type="evidence" value="ECO:0007669"/>
    <property type="project" value="TreeGrafter"/>
</dbReference>
<dbReference type="Gene3D" id="3.40.1160.10">
    <property type="entry name" value="Acetylglutamate kinase-like"/>
    <property type="match status" value="1"/>
</dbReference>
<reference evidence="2 3" key="1">
    <citation type="submission" date="2020-05" db="EMBL/GenBank/DDBJ databases">
        <title>Identification and distribution of gene clusters putatively required for synthesis of sphingolipid metabolism inhibitors in phylogenetically diverse species of the filamentous fungus Fusarium.</title>
        <authorList>
            <person name="Kim H.-S."/>
            <person name="Busman M."/>
            <person name="Brown D.W."/>
            <person name="Divon H."/>
            <person name="Uhlig S."/>
            <person name="Proctor R.H."/>
        </authorList>
    </citation>
    <scope>NUCLEOTIDE SEQUENCE [LARGE SCALE GENOMIC DNA]</scope>
    <source>
        <strain evidence="2 3">NRRL 20693</strain>
    </source>
</reference>
<dbReference type="GO" id="GO:0004042">
    <property type="term" value="F:L-glutamate N-acetyltransferase activity"/>
    <property type="evidence" value="ECO:0007669"/>
    <property type="project" value="TreeGrafter"/>
</dbReference>
<dbReference type="AlphaFoldDB" id="A0A8H5WHA3"/>
<dbReference type="OrthoDB" id="5426988at2759"/>
<gene>
    <name evidence="2" type="ORF">FHETE_9238</name>
</gene>
<dbReference type="Pfam" id="PF07931">
    <property type="entry name" value="CPT"/>
    <property type="match status" value="1"/>
</dbReference>
<dbReference type="GO" id="GO:0005759">
    <property type="term" value="C:mitochondrial matrix"/>
    <property type="evidence" value="ECO:0007669"/>
    <property type="project" value="TreeGrafter"/>
</dbReference>
<dbReference type="PANTHER" id="PTHR23342">
    <property type="entry name" value="N-ACETYLGLUTAMATE SYNTHASE"/>
    <property type="match status" value="1"/>
</dbReference>
<name>A0A8H5WHA3_FUSHE</name>
<dbReference type="EMBL" id="JAAGWQ010000205">
    <property type="protein sequence ID" value="KAF5659956.1"/>
    <property type="molecule type" value="Genomic_DNA"/>
</dbReference>
<keyword evidence="3" id="KW-1185">Reference proteome</keyword>
<dbReference type="Gene3D" id="3.40.50.300">
    <property type="entry name" value="P-loop containing nucleotide triphosphate hydrolases"/>
    <property type="match status" value="1"/>
</dbReference>
<evidence type="ECO:0000313" key="3">
    <source>
        <dbReference type="Proteomes" id="UP000567885"/>
    </source>
</evidence>
<evidence type="ECO:0000313" key="2">
    <source>
        <dbReference type="EMBL" id="KAF5659956.1"/>
    </source>
</evidence>
<dbReference type="InterPro" id="IPR036393">
    <property type="entry name" value="AceGlu_kinase-like_sf"/>
</dbReference>
<dbReference type="PANTHER" id="PTHR23342:SF0">
    <property type="entry name" value="N-ACETYLGLUTAMATE SYNTHASE, MITOCHONDRIAL"/>
    <property type="match status" value="1"/>
</dbReference>